<feature type="compositionally biased region" description="Basic and acidic residues" evidence="7">
    <location>
        <begin position="382"/>
        <end position="392"/>
    </location>
</feature>
<evidence type="ECO:0000256" key="8">
    <source>
        <dbReference type="SAM" id="Phobius"/>
    </source>
</evidence>
<dbReference type="GO" id="GO:0033573">
    <property type="term" value="C:high-affinity iron permease complex"/>
    <property type="evidence" value="ECO:0007669"/>
    <property type="project" value="EnsemblFungi"/>
</dbReference>
<dbReference type="OMA" id="TSMQIFL"/>
<dbReference type="GO" id="GO:0033215">
    <property type="term" value="P:reductive iron assimilation"/>
    <property type="evidence" value="ECO:0007669"/>
    <property type="project" value="EnsemblFungi"/>
</dbReference>
<evidence type="ECO:0000256" key="4">
    <source>
        <dbReference type="ARBA" id="ARBA00022692"/>
    </source>
</evidence>
<accession>K1X9U3</accession>
<sequence length="406" mass="44424">MTVNVFAVPVFFIVFRETIEVAIIVSVLLAFIKLTLDGPNQDATMYKALRKQARLPGSWGKILGVWMGTFGGFFITLVIGGVLIGVFYGVGRNKFANAEYYWEGTFGIIASVIITLMGAALLRISKMQEKWQVKIAEAMGKDQTSRKALSLKERMQERFKPGWFRRSLGKYAMFWLPFITVLREGLEAVIFIAGVSFSAPATAVPLPVIVGLLAGVVVGFVIYKAGATSKIQIFLVVSTCFLYLVAAGLFSKAVWFFQAQDWNNAVGGDAAEVGAGPGSYDIDQSVWHVNYGNPELNGGGGWGIFNAVLGWQNSATYGSVISYNCYWIAVIIGFVLMRYNEAKGHLPLMKNAAFTKRPPFVVKARAPNEKSDHGNPSPSSVSERDSSEKGIREGVYAMPARTVSEE</sequence>
<feature type="transmembrane region" description="Helical" evidence="8">
    <location>
        <begin position="100"/>
        <end position="122"/>
    </location>
</feature>
<reference evidence="9 10" key="1">
    <citation type="journal article" date="2012" name="BMC Genomics">
        <title>Sequencing the genome of Marssonina brunnea reveals fungus-poplar co-evolution.</title>
        <authorList>
            <person name="Zhu S."/>
            <person name="Cao Y.-Z."/>
            <person name="Jiang C."/>
            <person name="Tan B.-Y."/>
            <person name="Wang Z."/>
            <person name="Feng S."/>
            <person name="Zhang L."/>
            <person name="Su X.-H."/>
            <person name="Brejova B."/>
            <person name="Vinar T."/>
            <person name="Xu M."/>
            <person name="Wang M.-X."/>
            <person name="Zhang S.-G."/>
            <person name="Huang M.-R."/>
            <person name="Wu R."/>
            <person name="Zhou Y."/>
        </authorList>
    </citation>
    <scope>NUCLEOTIDE SEQUENCE [LARGE SCALE GENOMIC DNA]</scope>
    <source>
        <strain evidence="9 10">MB_m1</strain>
    </source>
</reference>
<dbReference type="HOGENOM" id="CLU_046738_1_1_1"/>
<keyword evidence="3" id="KW-0813">Transport</keyword>
<evidence type="ECO:0000256" key="5">
    <source>
        <dbReference type="ARBA" id="ARBA00022989"/>
    </source>
</evidence>
<feature type="region of interest" description="Disordered" evidence="7">
    <location>
        <begin position="363"/>
        <end position="406"/>
    </location>
</feature>
<keyword evidence="4 8" id="KW-0812">Transmembrane</keyword>
<comment type="similarity">
    <text evidence="2">Belongs to the oxidase-dependent Fe transporter (OFeT) (TC 9.A.10.1) family.</text>
</comment>
<dbReference type="PANTHER" id="PTHR31632:SF2">
    <property type="entry name" value="PLASMA MEMBRANE IRON PERMEASE"/>
    <property type="match status" value="1"/>
</dbReference>
<feature type="transmembrane region" description="Helical" evidence="8">
    <location>
        <begin position="320"/>
        <end position="339"/>
    </location>
</feature>
<dbReference type="AlphaFoldDB" id="K1X9U3"/>
<dbReference type="eggNOG" id="ENOG502QQWE">
    <property type="taxonomic scope" value="Eukaryota"/>
</dbReference>
<dbReference type="Proteomes" id="UP000006753">
    <property type="component" value="Unassembled WGS sequence"/>
</dbReference>
<keyword evidence="3" id="KW-0406">Ion transport</keyword>
<dbReference type="InterPro" id="IPR004923">
    <property type="entry name" value="FTR1/Fip1/EfeU"/>
</dbReference>
<evidence type="ECO:0000256" key="7">
    <source>
        <dbReference type="SAM" id="MobiDB-lite"/>
    </source>
</evidence>
<evidence type="ECO:0000313" key="9">
    <source>
        <dbReference type="EMBL" id="EKD17493.1"/>
    </source>
</evidence>
<protein>
    <submittedName>
        <fullName evidence="9">Iron permease FTR1 family protein</fullName>
    </submittedName>
</protein>
<evidence type="ECO:0000313" key="10">
    <source>
        <dbReference type="Proteomes" id="UP000006753"/>
    </source>
</evidence>
<evidence type="ECO:0000256" key="2">
    <source>
        <dbReference type="ARBA" id="ARBA00008333"/>
    </source>
</evidence>
<dbReference type="GO" id="GO:0061840">
    <property type="term" value="F:high-affinity ferrous iron transmembrane transporter activity"/>
    <property type="evidence" value="ECO:0007669"/>
    <property type="project" value="EnsemblFungi"/>
</dbReference>
<dbReference type="EMBL" id="JH921436">
    <property type="protein sequence ID" value="EKD17493.1"/>
    <property type="molecule type" value="Genomic_DNA"/>
</dbReference>
<feature type="transmembrane region" description="Helical" evidence="8">
    <location>
        <begin position="63"/>
        <end position="88"/>
    </location>
</feature>
<keyword evidence="6 8" id="KW-0472">Membrane</keyword>
<evidence type="ECO:0000256" key="1">
    <source>
        <dbReference type="ARBA" id="ARBA00004141"/>
    </source>
</evidence>
<comment type="subcellular location">
    <subcellularLocation>
        <location evidence="1">Membrane</location>
        <topology evidence="1">Multi-pass membrane protein</topology>
    </subcellularLocation>
</comment>
<proteinExistence type="inferred from homology"/>
<evidence type="ECO:0000256" key="3">
    <source>
        <dbReference type="ARBA" id="ARBA00022496"/>
    </source>
</evidence>
<keyword evidence="3" id="KW-0410">Iron transport</keyword>
<keyword evidence="3" id="KW-0408">Iron</keyword>
<name>K1X9U3_MARBU</name>
<dbReference type="OrthoDB" id="4364at2759"/>
<feature type="transmembrane region" description="Helical" evidence="8">
    <location>
        <begin position="203"/>
        <end position="223"/>
    </location>
</feature>
<keyword evidence="5 8" id="KW-1133">Transmembrane helix</keyword>
<dbReference type="Pfam" id="PF03239">
    <property type="entry name" value="FTR1"/>
    <property type="match status" value="1"/>
</dbReference>
<feature type="transmembrane region" description="Helical" evidence="8">
    <location>
        <begin position="235"/>
        <end position="257"/>
    </location>
</feature>
<dbReference type="KEGG" id="mbe:MBM_04354"/>
<dbReference type="STRING" id="1072389.K1X9U3"/>
<dbReference type="PANTHER" id="PTHR31632">
    <property type="entry name" value="IRON TRANSPORTER FTH1"/>
    <property type="match status" value="1"/>
</dbReference>
<dbReference type="FunCoup" id="K1X9U3">
    <property type="interactions" value="53"/>
</dbReference>
<feature type="transmembrane region" description="Helical" evidence="8">
    <location>
        <begin position="174"/>
        <end position="197"/>
    </location>
</feature>
<dbReference type="InParanoid" id="K1X9U3"/>
<gene>
    <name evidence="9" type="ORF">MBM_04354</name>
</gene>
<keyword evidence="10" id="KW-1185">Reference proteome</keyword>
<organism evidence="9 10">
    <name type="scientific">Marssonina brunnea f. sp. multigermtubi (strain MB_m1)</name>
    <name type="common">Marssonina leaf spot fungus</name>
    <dbReference type="NCBI Taxonomy" id="1072389"/>
    <lineage>
        <taxon>Eukaryota</taxon>
        <taxon>Fungi</taxon>
        <taxon>Dikarya</taxon>
        <taxon>Ascomycota</taxon>
        <taxon>Pezizomycotina</taxon>
        <taxon>Leotiomycetes</taxon>
        <taxon>Helotiales</taxon>
        <taxon>Drepanopezizaceae</taxon>
        <taxon>Drepanopeziza</taxon>
    </lineage>
</organism>
<evidence type="ECO:0000256" key="6">
    <source>
        <dbReference type="ARBA" id="ARBA00023136"/>
    </source>
</evidence>
<feature type="transmembrane region" description="Helical" evidence="8">
    <location>
        <begin position="6"/>
        <end position="32"/>
    </location>
</feature>